<dbReference type="Pfam" id="PF00583">
    <property type="entry name" value="Acetyltransf_1"/>
    <property type="match status" value="1"/>
</dbReference>
<keyword evidence="1 4" id="KW-0808">Transferase</keyword>
<dbReference type="PANTHER" id="PTHR43420">
    <property type="entry name" value="ACETYLTRANSFERASE"/>
    <property type="match status" value="1"/>
</dbReference>
<feature type="domain" description="N-acetyltransferase" evidence="3">
    <location>
        <begin position="151"/>
        <end position="302"/>
    </location>
</feature>
<evidence type="ECO:0000256" key="1">
    <source>
        <dbReference type="ARBA" id="ARBA00022679"/>
    </source>
</evidence>
<dbReference type="KEGG" id="spoa:EQM13_00775"/>
<dbReference type="SUPFAM" id="SSF55729">
    <property type="entry name" value="Acyl-CoA N-acyltransferases (Nat)"/>
    <property type="match status" value="1"/>
</dbReference>
<accession>A0A410Q8E0</accession>
<dbReference type="RefSeq" id="WP_128751650.1">
    <property type="nucleotide sequence ID" value="NZ_CP035282.1"/>
</dbReference>
<gene>
    <name evidence="4" type="ORF">EQM13_00775</name>
</gene>
<dbReference type="Proteomes" id="UP000287969">
    <property type="component" value="Chromosome"/>
</dbReference>
<dbReference type="InterPro" id="IPR050680">
    <property type="entry name" value="YpeA/RimI_acetyltransf"/>
</dbReference>
<dbReference type="Gene3D" id="3.40.630.30">
    <property type="match status" value="1"/>
</dbReference>
<name>A0A410Q8E0_9FIRM</name>
<evidence type="ECO:0000256" key="2">
    <source>
        <dbReference type="ARBA" id="ARBA00023315"/>
    </source>
</evidence>
<evidence type="ECO:0000259" key="3">
    <source>
        <dbReference type="PROSITE" id="PS51186"/>
    </source>
</evidence>
<organism evidence="4 5">
    <name type="scientific">Acidilutibacter cellobiosedens</name>
    <dbReference type="NCBI Taxonomy" id="2507161"/>
    <lineage>
        <taxon>Bacteria</taxon>
        <taxon>Bacillati</taxon>
        <taxon>Bacillota</taxon>
        <taxon>Tissierellia</taxon>
        <taxon>Tissierellales</taxon>
        <taxon>Acidilutibacteraceae</taxon>
        <taxon>Acidilutibacter</taxon>
    </lineage>
</organism>
<dbReference type="OrthoDB" id="948250at2"/>
<evidence type="ECO:0000313" key="4">
    <source>
        <dbReference type="EMBL" id="QAT60206.1"/>
    </source>
</evidence>
<dbReference type="InterPro" id="IPR016181">
    <property type="entry name" value="Acyl_CoA_acyltransferase"/>
</dbReference>
<dbReference type="InterPro" id="IPR000182">
    <property type="entry name" value="GNAT_dom"/>
</dbReference>
<dbReference type="PANTHER" id="PTHR43420:SF47">
    <property type="entry name" value="N-ACETYLTRANSFERASE DOMAIN-CONTAINING PROTEIN"/>
    <property type="match status" value="1"/>
</dbReference>
<dbReference type="CDD" id="cd04301">
    <property type="entry name" value="NAT_SF"/>
    <property type="match status" value="1"/>
</dbReference>
<sequence>MKIEALKDEKTEDFIMYCKKHRMEIDDSFLYDEDLKDFKIGEENPTYIVTDYQEKLIAAISLIVDDYARRDKKARFRIFHSEIEDISIYNMLMKAILNHTKGLDKVSLFVPAVNKKLIGFIERLNFAIERYSFILVRDDMKIPELNLPQDYEIRPFQPGKDEKTWCDVRNAGFAKLQGSEAPINSETVTKMISSDDNIEGGMMILYHKDKPVGIVRGSADEYEDLPIMNIGPLAVIPEYQGKGLGRILLRASLNFAKERAYNRTILCVNAENERARALYLQEGFKQVEKAICYKYDLRTKMK</sequence>
<protein>
    <submittedName>
        <fullName evidence="4">GNAT family N-acetyltransferase</fullName>
    </submittedName>
</protein>
<dbReference type="AlphaFoldDB" id="A0A410Q8E0"/>
<dbReference type="PROSITE" id="PS51186">
    <property type="entry name" value="GNAT"/>
    <property type="match status" value="1"/>
</dbReference>
<keyword evidence="2" id="KW-0012">Acyltransferase</keyword>
<proteinExistence type="predicted"/>
<evidence type="ECO:0000313" key="5">
    <source>
        <dbReference type="Proteomes" id="UP000287969"/>
    </source>
</evidence>
<dbReference type="EMBL" id="CP035282">
    <property type="protein sequence ID" value="QAT60206.1"/>
    <property type="molecule type" value="Genomic_DNA"/>
</dbReference>
<dbReference type="GO" id="GO:0016747">
    <property type="term" value="F:acyltransferase activity, transferring groups other than amino-acyl groups"/>
    <property type="evidence" value="ECO:0007669"/>
    <property type="project" value="InterPro"/>
</dbReference>
<keyword evidence="5" id="KW-1185">Reference proteome</keyword>
<reference evidence="5" key="1">
    <citation type="submission" date="2019-01" db="EMBL/GenBank/DDBJ databases">
        <title>Draft genomes of a novel of Sporanaerobacter strains.</title>
        <authorList>
            <person name="Ma S."/>
        </authorList>
    </citation>
    <scope>NUCLEOTIDE SEQUENCE [LARGE SCALE GENOMIC DNA]</scope>
    <source>
        <strain evidence="5">NJN-17</strain>
    </source>
</reference>